<dbReference type="RefSeq" id="XP_028876867.1">
    <property type="nucleotide sequence ID" value="XM_029031845.1"/>
</dbReference>
<name>A0A1X0NDU5_9TRYP</name>
<keyword evidence="1" id="KW-0812">Transmembrane</keyword>
<dbReference type="EMBL" id="NBCO01000129">
    <property type="protein sequence ID" value="ORC81143.1"/>
    <property type="molecule type" value="Genomic_DNA"/>
</dbReference>
<protein>
    <submittedName>
        <fullName evidence="2">Uncharacterized protein</fullName>
    </submittedName>
</protein>
<evidence type="ECO:0000313" key="2">
    <source>
        <dbReference type="EMBL" id="ORC81143.1"/>
    </source>
</evidence>
<accession>A0A1X0NDU5</accession>
<keyword evidence="1" id="KW-1133">Transmembrane helix</keyword>
<dbReference type="VEuPathDB" id="TriTrypDB:TM35_001291060"/>
<comment type="caution">
    <text evidence="2">The sequence shown here is derived from an EMBL/GenBank/DDBJ whole genome shotgun (WGS) entry which is preliminary data.</text>
</comment>
<feature type="transmembrane region" description="Helical" evidence="1">
    <location>
        <begin position="45"/>
        <end position="65"/>
    </location>
</feature>
<evidence type="ECO:0000313" key="3">
    <source>
        <dbReference type="Proteomes" id="UP000192257"/>
    </source>
</evidence>
<keyword evidence="1" id="KW-0472">Membrane</keyword>
<organism evidence="2 3">
    <name type="scientific">Trypanosoma theileri</name>
    <dbReference type="NCBI Taxonomy" id="67003"/>
    <lineage>
        <taxon>Eukaryota</taxon>
        <taxon>Discoba</taxon>
        <taxon>Euglenozoa</taxon>
        <taxon>Kinetoplastea</taxon>
        <taxon>Metakinetoplastina</taxon>
        <taxon>Trypanosomatida</taxon>
        <taxon>Trypanosomatidae</taxon>
        <taxon>Trypanosoma</taxon>
    </lineage>
</organism>
<evidence type="ECO:0000256" key="1">
    <source>
        <dbReference type="SAM" id="Phobius"/>
    </source>
</evidence>
<proteinExistence type="predicted"/>
<feature type="transmembrane region" description="Helical" evidence="1">
    <location>
        <begin position="12"/>
        <end position="39"/>
    </location>
</feature>
<dbReference type="Proteomes" id="UP000192257">
    <property type="component" value="Unassembled WGS sequence"/>
</dbReference>
<reference evidence="2 3" key="1">
    <citation type="submission" date="2017-03" db="EMBL/GenBank/DDBJ databases">
        <title>An alternative strategy for trypanosome survival in the mammalian bloodstream revealed through genome and transcriptome analysis of the ubiquitous bovine parasite Trypanosoma (Megatrypanum) theileri.</title>
        <authorList>
            <person name="Kelly S."/>
            <person name="Ivens A."/>
            <person name="Mott A."/>
            <person name="O'Neill E."/>
            <person name="Emms D."/>
            <person name="Macleod O."/>
            <person name="Voorheis P."/>
            <person name="Matthews J."/>
            <person name="Matthews K."/>
            <person name="Carrington M."/>
        </authorList>
    </citation>
    <scope>NUCLEOTIDE SEQUENCE [LARGE SCALE GENOMIC DNA]</scope>
    <source>
        <strain evidence="2">Edinburgh</strain>
    </source>
</reference>
<sequence length="116" mass="13457">LTGSFRFGSSKTFSSFVVLFSTCFSDGCWVFATIILLCVQVKSRYFYFMLCALVSLALWFSCWIFKKKCFSHIRYLSCVNLSFYAAQRKCVERNLYEPCTMCKCTEANKQELKACL</sequence>
<dbReference type="AlphaFoldDB" id="A0A1X0NDU5"/>
<keyword evidence="3" id="KW-1185">Reference proteome</keyword>
<gene>
    <name evidence="2" type="ORF">TM35_001291060</name>
</gene>
<dbReference type="GeneID" id="39991625"/>
<feature type="non-terminal residue" evidence="2">
    <location>
        <position position="1"/>
    </location>
</feature>